<keyword evidence="4 6" id="KW-1133">Transmembrane helix</keyword>
<proteinExistence type="predicted"/>
<dbReference type="GO" id="GO:0005886">
    <property type="term" value="C:plasma membrane"/>
    <property type="evidence" value="ECO:0007669"/>
    <property type="project" value="UniProtKB-SubCell"/>
</dbReference>
<evidence type="ECO:0000256" key="1">
    <source>
        <dbReference type="ARBA" id="ARBA00004651"/>
    </source>
</evidence>
<evidence type="ECO:0000256" key="4">
    <source>
        <dbReference type="ARBA" id="ARBA00022989"/>
    </source>
</evidence>
<dbReference type="Pfam" id="PF06271">
    <property type="entry name" value="RDD"/>
    <property type="match status" value="1"/>
</dbReference>
<reference evidence="8" key="1">
    <citation type="submission" date="2021-11" db="EMBL/GenBank/DDBJ databases">
        <title>BS-T2-15 a new species belonging to the Comamonadaceae family isolated from the soil of a French oak forest.</title>
        <authorList>
            <person name="Mieszkin S."/>
            <person name="Alain K."/>
        </authorList>
    </citation>
    <scope>NUCLEOTIDE SEQUENCE</scope>
    <source>
        <strain evidence="8">BS-T2-15</strain>
    </source>
</reference>
<feature type="transmembrane region" description="Helical" evidence="6">
    <location>
        <begin position="70"/>
        <end position="88"/>
    </location>
</feature>
<evidence type="ECO:0000259" key="7">
    <source>
        <dbReference type="Pfam" id="PF06271"/>
    </source>
</evidence>
<keyword evidence="3 6" id="KW-0812">Transmembrane</keyword>
<dbReference type="RefSeq" id="WP_275683244.1">
    <property type="nucleotide sequence ID" value="NZ_JAJLJH010000004.1"/>
</dbReference>
<keyword evidence="2" id="KW-1003">Cell membrane</keyword>
<evidence type="ECO:0000313" key="8">
    <source>
        <dbReference type="EMBL" id="MCK9687202.1"/>
    </source>
</evidence>
<organism evidence="8 9">
    <name type="scientific">Scleromatobacter humisilvae</name>
    <dbReference type="NCBI Taxonomy" id="2897159"/>
    <lineage>
        <taxon>Bacteria</taxon>
        <taxon>Pseudomonadati</taxon>
        <taxon>Pseudomonadota</taxon>
        <taxon>Betaproteobacteria</taxon>
        <taxon>Burkholderiales</taxon>
        <taxon>Sphaerotilaceae</taxon>
        <taxon>Scleromatobacter</taxon>
    </lineage>
</organism>
<dbReference type="InterPro" id="IPR010432">
    <property type="entry name" value="RDD"/>
</dbReference>
<dbReference type="Proteomes" id="UP001139353">
    <property type="component" value="Unassembled WGS sequence"/>
</dbReference>
<dbReference type="EMBL" id="JAJLJH010000004">
    <property type="protein sequence ID" value="MCK9687202.1"/>
    <property type="molecule type" value="Genomic_DNA"/>
</dbReference>
<sequence>MSEPSAASATGSDPASPFELRDQRLVAAPLVRRMAAFMYEGVLLFGVLAVTALVYGVLAHQTSGIEKRSGLIAVCFLVLGVYFIGLWTRAGQTLAMKTWHLRVLTDRGLPLTPRRALARYLASYVWFLPALALAGALNLPNAWAILGLVAGWIALYACSALLHPRRQFWHDALCDTAVVFVRPGPQRVL</sequence>
<comment type="subcellular location">
    <subcellularLocation>
        <location evidence="1">Cell membrane</location>
        <topology evidence="1">Multi-pass membrane protein</topology>
    </subcellularLocation>
</comment>
<evidence type="ECO:0000256" key="6">
    <source>
        <dbReference type="SAM" id="Phobius"/>
    </source>
</evidence>
<keyword evidence="5 6" id="KW-0472">Membrane</keyword>
<feature type="transmembrane region" description="Helical" evidence="6">
    <location>
        <begin position="143"/>
        <end position="162"/>
    </location>
</feature>
<evidence type="ECO:0000256" key="2">
    <source>
        <dbReference type="ARBA" id="ARBA00022475"/>
    </source>
</evidence>
<evidence type="ECO:0000256" key="5">
    <source>
        <dbReference type="ARBA" id="ARBA00023136"/>
    </source>
</evidence>
<comment type="caution">
    <text evidence="8">The sequence shown here is derived from an EMBL/GenBank/DDBJ whole genome shotgun (WGS) entry which is preliminary data.</text>
</comment>
<evidence type="ECO:0000313" key="9">
    <source>
        <dbReference type="Proteomes" id="UP001139353"/>
    </source>
</evidence>
<protein>
    <submittedName>
        <fullName evidence="8">RDD family protein</fullName>
    </submittedName>
</protein>
<evidence type="ECO:0000256" key="3">
    <source>
        <dbReference type="ARBA" id="ARBA00022692"/>
    </source>
</evidence>
<accession>A0A9X1YMQ8</accession>
<dbReference type="AlphaFoldDB" id="A0A9X1YMQ8"/>
<keyword evidence="9" id="KW-1185">Reference proteome</keyword>
<feature type="transmembrane region" description="Helical" evidence="6">
    <location>
        <begin position="117"/>
        <end position="137"/>
    </location>
</feature>
<dbReference type="PANTHER" id="PTHR36115">
    <property type="entry name" value="PROLINE-RICH ANTIGEN HOMOLOG-RELATED"/>
    <property type="match status" value="1"/>
</dbReference>
<dbReference type="InterPro" id="IPR051791">
    <property type="entry name" value="Pra-immunoreactive"/>
</dbReference>
<name>A0A9X1YMQ8_9BURK</name>
<gene>
    <name evidence="8" type="ORF">LPC04_15960</name>
</gene>
<feature type="domain" description="RDD" evidence="7">
    <location>
        <begin position="28"/>
        <end position="174"/>
    </location>
</feature>
<feature type="transmembrane region" description="Helical" evidence="6">
    <location>
        <begin position="37"/>
        <end position="58"/>
    </location>
</feature>
<dbReference type="PANTHER" id="PTHR36115:SF10">
    <property type="entry name" value="RDD DOMAIN-CONTAINING PROTEIN"/>
    <property type="match status" value="1"/>
</dbReference>